<dbReference type="PANTHER" id="PTHR46844">
    <property type="entry name" value="SLR5058 PROTEIN"/>
    <property type="match status" value="1"/>
</dbReference>
<dbReference type="Gene3D" id="3.40.50.300">
    <property type="entry name" value="P-loop containing nucleotide triphosphate hydrolases"/>
    <property type="match status" value="1"/>
</dbReference>
<proteinExistence type="predicted"/>
<dbReference type="PANTHER" id="PTHR46844:SF1">
    <property type="entry name" value="SLR5058 PROTEIN"/>
    <property type="match status" value="1"/>
</dbReference>
<name>A0A2S9SLQ6_9BACT</name>
<dbReference type="SUPFAM" id="SSF52540">
    <property type="entry name" value="P-loop containing nucleoside triphosphate hydrolases"/>
    <property type="match status" value="1"/>
</dbReference>
<dbReference type="OrthoDB" id="2081291at2"/>
<sequence length="1291" mass="153403">MNNKLEISLEDIAKQLKKDDDSKYKTVQNVLDDIYGMALNAGNIAFLLINDFTIPDLFKDFKPSNFLNNFMPTKYLSVSKEEASIYKYNKLTISNLSILLVSYNQAILENENEINEVINDIKILKEAADKEVGNGTNFIKETIEECNKNDQKLLKTKCTLPNTFDTESIDNYIEIMMSNLNNLFKMSNSSKHDDISLQLKESIKKYYYINLLEITSEFPEVKLWIDLEFQKRILKENKKFEKLLNEINDYQKNNFIKDYGFNSLETIIKKNNFIVEKLQSNIDESIWEHINAHHRDILSSISKKLVDEQDLDDLSLPSKNDIFVPQSFKYLNYQESKHKKDFLREQTWEQQDCTKCEDIGKSLFHALKNPYNMNQPIIILGHPGAGKSMLSSMFASKLVESNDFVPFLIRLRDVDSSNSKIDLHIKEGILNTLVGISDINWIEWIRKFPNRTPVFILDGFDELLRSTQTELNNYLIDIKELQEKLLDSYELNTRMIITSRLTIMEKVKIPNNSLIIKLNSFDEKRQQLWIDRWNKRGSNNQFVLPNHSDIQELAKEPLLLFLLAVYDSDDNALSKLADEKMNRSNLYDKLFERFTIRQLMKDQKKYPKFKDLNSEQQAILTEKFRLKIGYFAQILFLHARVHHYEKDFDIELKDFDLNEDNAKNILNGFFFIHEDKSTNTHKEENFSFEFLHKTFGEFLAADFMLRIAKYKTIKNSDFFKDKYFKQMFAFQWINKQPKTLDFLLEHAPTILDTDITKENLIEFIQDELLSILDETNTLPLPERLHEFKTFEKFNNVAIYSQNLILLWLSIKQDGFEFNISNKTNNVLAWKVFVDLWKNYGGYNNVANLKKYIAVSIDDNKCIISKILSHPDNYSKFSNYANILGNDEELVLSYYESNFTIDDLSKLYNKRNDDLSSKVFNMIISRLDYIYNNGMARDILKIFYKDFMRRGDMRDLSPSHQLKLIEFVSDFEPRMARDILKIFYKDFTRRGVMRNLSPSHQLKLIELVSDFEPHMARDMLERFYEDFMRRGDMRDLSPSHQLKLIEFASDFEPRMARDILKIFYDDFMRGGDMRDLSPSHQLKLIEFASDFEPRMARDMLERFYKDFMRRGDMRDLSPSHQLKLIEFVSDFEPRMARDILKIFYKDFTRRGVMRNLSPSHQLKLIELVSDFEPHMARDMFEIFYKDFMRRVDMRDLSPSHQLKLIEFASDFEPRMAIDMFERFYKDFMRRGDMKDLSPSHQLKLIEFASDFEPRMARDMLERFYWDFNDIKDIRGLFINRVKRIEQNLAQNN</sequence>
<protein>
    <recommendedName>
        <fullName evidence="1">NACHT domain-containing protein</fullName>
    </recommendedName>
</protein>
<comment type="caution">
    <text evidence="2">The sequence shown here is derived from an EMBL/GenBank/DDBJ whole genome shotgun (WGS) entry which is preliminary data.</text>
</comment>
<dbReference type="Pfam" id="PF05729">
    <property type="entry name" value="NACHT"/>
    <property type="match status" value="1"/>
</dbReference>
<evidence type="ECO:0000313" key="2">
    <source>
        <dbReference type="EMBL" id="PRM87509.1"/>
    </source>
</evidence>
<dbReference type="RefSeq" id="WP_105912553.1">
    <property type="nucleotide sequence ID" value="NZ_NXGH01000042.1"/>
</dbReference>
<evidence type="ECO:0000259" key="1">
    <source>
        <dbReference type="Pfam" id="PF05729"/>
    </source>
</evidence>
<gene>
    <name evidence="2" type="ORF">CJ671_09955</name>
</gene>
<reference evidence="2 3" key="1">
    <citation type="submission" date="2017-09" db="EMBL/GenBank/DDBJ databases">
        <title>Reassesment of A. cryaerophilus.</title>
        <authorList>
            <person name="Perez-Cataluna A."/>
            <person name="Collado L."/>
            <person name="Salgado O."/>
            <person name="Lefinanco V."/>
            <person name="Figueras M.J."/>
        </authorList>
    </citation>
    <scope>NUCLEOTIDE SEQUENCE [LARGE SCALE GENOMIC DNA]</scope>
    <source>
        <strain evidence="2 3">LMG 9871</strain>
    </source>
</reference>
<organism evidence="2 3">
    <name type="scientific">Aliarcobacter cryaerophilus</name>
    <dbReference type="NCBI Taxonomy" id="28198"/>
    <lineage>
        <taxon>Bacteria</taxon>
        <taxon>Pseudomonadati</taxon>
        <taxon>Campylobacterota</taxon>
        <taxon>Epsilonproteobacteria</taxon>
        <taxon>Campylobacterales</taxon>
        <taxon>Arcobacteraceae</taxon>
        <taxon>Aliarcobacter</taxon>
    </lineage>
</organism>
<feature type="domain" description="NACHT" evidence="1">
    <location>
        <begin position="376"/>
        <end position="533"/>
    </location>
</feature>
<accession>A0A2S9SLQ6</accession>
<dbReference type="InterPro" id="IPR007111">
    <property type="entry name" value="NACHT_NTPase"/>
</dbReference>
<dbReference type="EMBL" id="NXGH01000042">
    <property type="protein sequence ID" value="PRM87509.1"/>
    <property type="molecule type" value="Genomic_DNA"/>
</dbReference>
<dbReference type="InterPro" id="IPR027417">
    <property type="entry name" value="P-loop_NTPase"/>
</dbReference>
<evidence type="ECO:0000313" key="3">
    <source>
        <dbReference type="Proteomes" id="UP000238649"/>
    </source>
</evidence>
<dbReference type="Proteomes" id="UP000238649">
    <property type="component" value="Unassembled WGS sequence"/>
</dbReference>